<name>A0ABS9K6D5_9RHOO</name>
<comment type="caution">
    <text evidence="3">The sequence shown here is derived from an EMBL/GenBank/DDBJ whole genome shotgun (WGS) entry which is preliminary data.</text>
</comment>
<protein>
    <submittedName>
        <fullName evidence="3">Glycosyltransferase family 1 protein</fullName>
    </submittedName>
</protein>
<sequence length="424" mass="45883">MKIALISEHASPLASPGSVDSGGQNVYVAQVAAHLARRGHRVDVFTRRDQPEQAPVVHLAPNLRVVHVPAGPPRFVAKEGLLSFMAEFAGHLVEHCRPASRRYDVVHANFFMSGQVALALKRALGLPFVITFHALGKVRRQHQGQADGFPPERIAIEQELVAQADRIVAECPQDRADLVELYAADPERVEIVPCGFDPGELGPGGHSLRHQFGLTDDDFVVLQLGRLVPRKGIDNVIRALAVLKREHGIAARLLVVGGEAEQPDPRLTPEIGRLAALAEREGVRDRVIFTGRQPRHLLRDFYCTADVFVTTPWYEPFGITPLEAMACGCPVVGAEVGGIKYSVVDAVTGFLVPPHDPAALAGRLAVLRHNPELGRAMGRAGMRRVRAAFTWKQVVAQLHGVYAAVQAPPRLTLAAGMTAGMAAP</sequence>
<dbReference type="CDD" id="cd03800">
    <property type="entry name" value="GT4_sucrose_synthase"/>
    <property type="match status" value="1"/>
</dbReference>
<gene>
    <name evidence="3" type="ORF">LZ012_17180</name>
</gene>
<reference evidence="3" key="1">
    <citation type="submission" date="2022-01" db="EMBL/GenBank/DDBJ databases">
        <authorList>
            <person name="Jo J.-H."/>
            <person name="Im W.-T."/>
        </authorList>
    </citation>
    <scope>NUCLEOTIDE SEQUENCE</scope>
    <source>
        <strain evidence="3">XY25</strain>
    </source>
</reference>
<evidence type="ECO:0000313" key="4">
    <source>
        <dbReference type="Proteomes" id="UP001165384"/>
    </source>
</evidence>
<dbReference type="InterPro" id="IPR050194">
    <property type="entry name" value="Glycosyltransferase_grp1"/>
</dbReference>
<evidence type="ECO:0000313" key="3">
    <source>
        <dbReference type="EMBL" id="MCG2578733.1"/>
    </source>
</evidence>
<feature type="domain" description="Glycosyltransferase subfamily 4-like N-terminal" evidence="2">
    <location>
        <begin position="22"/>
        <end position="198"/>
    </location>
</feature>
<dbReference type="PANTHER" id="PTHR45947:SF3">
    <property type="entry name" value="SULFOQUINOVOSYL TRANSFERASE SQD2"/>
    <property type="match status" value="1"/>
</dbReference>
<evidence type="ECO:0000259" key="1">
    <source>
        <dbReference type="Pfam" id="PF00534"/>
    </source>
</evidence>
<dbReference type="Pfam" id="PF13439">
    <property type="entry name" value="Glyco_transf_4"/>
    <property type="match status" value="1"/>
</dbReference>
<dbReference type="Proteomes" id="UP001165384">
    <property type="component" value="Unassembled WGS sequence"/>
</dbReference>
<dbReference type="InterPro" id="IPR028098">
    <property type="entry name" value="Glyco_trans_4-like_N"/>
</dbReference>
<organism evidence="3 4">
    <name type="scientific">Dechloromonas hankyongensis</name>
    <dbReference type="NCBI Taxonomy" id="2908002"/>
    <lineage>
        <taxon>Bacteria</taxon>
        <taxon>Pseudomonadati</taxon>
        <taxon>Pseudomonadota</taxon>
        <taxon>Betaproteobacteria</taxon>
        <taxon>Rhodocyclales</taxon>
        <taxon>Azonexaceae</taxon>
        <taxon>Dechloromonas</taxon>
    </lineage>
</organism>
<proteinExistence type="predicted"/>
<feature type="domain" description="Glycosyl transferase family 1" evidence="1">
    <location>
        <begin position="209"/>
        <end position="381"/>
    </location>
</feature>
<keyword evidence="4" id="KW-1185">Reference proteome</keyword>
<evidence type="ECO:0000259" key="2">
    <source>
        <dbReference type="Pfam" id="PF13439"/>
    </source>
</evidence>
<dbReference type="RefSeq" id="WP_275712125.1">
    <property type="nucleotide sequence ID" value="NZ_JAKLTN010000004.1"/>
</dbReference>
<dbReference type="EMBL" id="JAKLTN010000004">
    <property type="protein sequence ID" value="MCG2578733.1"/>
    <property type="molecule type" value="Genomic_DNA"/>
</dbReference>
<dbReference type="Gene3D" id="3.40.50.2000">
    <property type="entry name" value="Glycogen Phosphorylase B"/>
    <property type="match status" value="2"/>
</dbReference>
<dbReference type="InterPro" id="IPR001296">
    <property type="entry name" value="Glyco_trans_1"/>
</dbReference>
<dbReference type="Pfam" id="PF00534">
    <property type="entry name" value="Glycos_transf_1"/>
    <property type="match status" value="1"/>
</dbReference>
<dbReference type="PANTHER" id="PTHR45947">
    <property type="entry name" value="SULFOQUINOVOSYL TRANSFERASE SQD2"/>
    <property type="match status" value="1"/>
</dbReference>
<accession>A0ABS9K6D5</accession>
<dbReference type="SUPFAM" id="SSF53756">
    <property type="entry name" value="UDP-Glycosyltransferase/glycogen phosphorylase"/>
    <property type="match status" value="1"/>
</dbReference>